<evidence type="ECO:0000313" key="3">
    <source>
        <dbReference type="WBParaSite" id="PgR111X_g020_t02"/>
    </source>
</evidence>
<organism evidence="1 2">
    <name type="scientific">Parascaris univalens</name>
    <name type="common">Nematode worm</name>
    <dbReference type="NCBI Taxonomy" id="6257"/>
    <lineage>
        <taxon>Eukaryota</taxon>
        <taxon>Metazoa</taxon>
        <taxon>Ecdysozoa</taxon>
        <taxon>Nematoda</taxon>
        <taxon>Chromadorea</taxon>
        <taxon>Rhabditida</taxon>
        <taxon>Spirurina</taxon>
        <taxon>Ascaridomorpha</taxon>
        <taxon>Ascaridoidea</taxon>
        <taxon>Ascarididae</taxon>
        <taxon>Parascaris</taxon>
    </lineage>
</organism>
<name>A0A915CB44_PARUN</name>
<sequence length="63" mass="7215">GYVLCCCVLVVRIVPPAIVIIANSVIIEKHFTLVLPSFQTRSHFGYCYRKPDLSFQGWRGCWL</sequence>
<dbReference type="WBParaSite" id="PgR111X_g020_t01">
    <property type="protein sequence ID" value="PgR111X_g020_t01"/>
    <property type="gene ID" value="PgR111X_g020"/>
</dbReference>
<proteinExistence type="predicted"/>
<keyword evidence="1" id="KW-1185">Reference proteome</keyword>
<reference evidence="2 3" key="1">
    <citation type="submission" date="2022-11" db="UniProtKB">
        <authorList>
            <consortium name="WormBaseParasite"/>
        </authorList>
    </citation>
    <scope>IDENTIFICATION</scope>
</reference>
<evidence type="ECO:0000313" key="2">
    <source>
        <dbReference type="WBParaSite" id="PgR111X_g020_t01"/>
    </source>
</evidence>
<evidence type="ECO:0000313" key="1">
    <source>
        <dbReference type="Proteomes" id="UP000887569"/>
    </source>
</evidence>
<dbReference type="AlphaFoldDB" id="A0A915CB44"/>
<dbReference type="WBParaSite" id="PgR111X_g020_t02">
    <property type="protein sequence ID" value="PgR111X_g020_t02"/>
    <property type="gene ID" value="PgR111X_g020"/>
</dbReference>
<accession>A0A915CB44</accession>
<protein>
    <submittedName>
        <fullName evidence="2 3">Uncharacterized protein</fullName>
    </submittedName>
</protein>
<dbReference type="Proteomes" id="UP000887569">
    <property type="component" value="Unplaced"/>
</dbReference>